<dbReference type="AlphaFoldDB" id="A0A6A4HNR6"/>
<evidence type="ECO:0000313" key="3">
    <source>
        <dbReference type="Proteomes" id="UP000799118"/>
    </source>
</evidence>
<feature type="compositionally biased region" description="Basic residues" evidence="1">
    <location>
        <begin position="63"/>
        <end position="84"/>
    </location>
</feature>
<keyword evidence="3" id="KW-1185">Reference proteome</keyword>
<organism evidence="2 3">
    <name type="scientific">Gymnopus androsaceus JB14</name>
    <dbReference type="NCBI Taxonomy" id="1447944"/>
    <lineage>
        <taxon>Eukaryota</taxon>
        <taxon>Fungi</taxon>
        <taxon>Dikarya</taxon>
        <taxon>Basidiomycota</taxon>
        <taxon>Agaricomycotina</taxon>
        <taxon>Agaricomycetes</taxon>
        <taxon>Agaricomycetidae</taxon>
        <taxon>Agaricales</taxon>
        <taxon>Marasmiineae</taxon>
        <taxon>Omphalotaceae</taxon>
        <taxon>Gymnopus</taxon>
    </lineage>
</organism>
<proteinExistence type="predicted"/>
<feature type="region of interest" description="Disordered" evidence="1">
    <location>
        <begin position="1"/>
        <end position="36"/>
    </location>
</feature>
<accession>A0A6A4HNR6</accession>
<name>A0A6A4HNR6_9AGAR</name>
<evidence type="ECO:0000313" key="2">
    <source>
        <dbReference type="EMBL" id="KAE9398684.1"/>
    </source>
</evidence>
<sequence>MVLMVSLMATPKNPTGNSAATPSSNAKARNSPCAMLKPKNGWKLRRLRGVRKSRNVSLLGKRTMLRRRRDYLQKHRQRRGRRGKLVNERKRSVGRRRSRRERRKEG</sequence>
<feature type="compositionally biased region" description="Polar residues" evidence="1">
    <location>
        <begin position="12"/>
        <end position="28"/>
    </location>
</feature>
<dbReference type="EMBL" id="ML769479">
    <property type="protein sequence ID" value="KAE9398684.1"/>
    <property type="molecule type" value="Genomic_DNA"/>
</dbReference>
<reference evidence="2" key="1">
    <citation type="journal article" date="2019" name="Environ. Microbiol.">
        <title>Fungal ecological strategies reflected in gene transcription - a case study of two litter decomposers.</title>
        <authorList>
            <person name="Barbi F."/>
            <person name="Kohler A."/>
            <person name="Barry K."/>
            <person name="Baskaran P."/>
            <person name="Daum C."/>
            <person name="Fauchery L."/>
            <person name="Ihrmark K."/>
            <person name="Kuo A."/>
            <person name="LaButti K."/>
            <person name="Lipzen A."/>
            <person name="Morin E."/>
            <person name="Grigoriev I.V."/>
            <person name="Henrissat B."/>
            <person name="Lindahl B."/>
            <person name="Martin F."/>
        </authorList>
    </citation>
    <scope>NUCLEOTIDE SEQUENCE</scope>
    <source>
        <strain evidence="2">JB14</strain>
    </source>
</reference>
<protein>
    <submittedName>
        <fullName evidence="2">Uncharacterized protein</fullName>
    </submittedName>
</protein>
<gene>
    <name evidence="2" type="ORF">BT96DRAFT_721811</name>
</gene>
<dbReference type="Proteomes" id="UP000799118">
    <property type="component" value="Unassembled WGS sequence"/>
</dbReference>
<feature type="region of interest" description="Disordered" evidence="1">
    <location>
        <begin position="60"/>
        <end position="106"/>
    </location>
</feature>
<feature type="compositionally biased region" description="Basic residues" evidence="1">
    <location>
        <begin position="92"/>
        <end position="106"/>
    </location>
</feature>
<evidence type="ECO:0000256" key="1">
    <source>
        <dbReference type="SAM" id="MobiDB-lite"/>
    </source>
</evidence>